<evidence type="ECO:0000313" key="14">
    <source>
        <dbReference type="Proteomes" id="UP000466864"/>
    </source>
</evidence>
<dbReference type="Pfam" id="PF13537">
    <property type="entry name" value="GATase_7"/>
    <property type="match status" value="1"/>
</dbReference>
<dbReference type="InterPro" id="IPR001962">
    <property type="entry name" value="Asn_synthase"/>
</dbReference>
<evidence type="ECO:0000256" key="10">
    <source>
        <dbReference type="PIRSR" id="PIRSR001589-2"/>
    </source>
</evidence>
<dbReference type="NCBIfam" id="TIGR01536">
    <property type="entry name" value="asn_synth_AEB"/>
    <property type="match status" value="1"/>
</dbReference>
<reference evidence="13 14" key="1">
    <citation type="submission" date="2019-08" db="EMBL/GenBank/DDBJ databases">
        <title>In-depth cultivation of the pig gut microbiome towards novel bacterial diversity and tailored functional studies.</title>
        <authorList>
            <person name="Wylensek D."/>
            <person name="Hitch T.C.A."/>
            <person name="Clavel T."/>
        </authorList>
    </citation>
    <scope>NUCLEOTIDE SEQUENCE [LARGE SCALE GENOMIC DNA]</scope>
    <source>
        <strain evidence="13 14">Oil+RF-744-WCA-WT-13</strain>
    </source>
</reference>
<keyword evidence="5 10" id="KW-0067">ATP-binding</keyword>
<dbReference type="GO" id="GO:0006529">
    <property type="term" value="P:asparagine biosynthetic process"/>
    <property type="evidence" value="ECO:0007669"/>
    <property type="project" value="UniProtKB-KW"/>
</dbReference>
<comment type="pathway">
    <text evidence="1">Amino-acid biosynthesis; L-asparagine biosynthesis; L-asparagine from L-aspartate (L-Gln route): step 1/1.</text>
</comment>
<name>A0A7X2TP57_9FIRM</name>
<keyword evidence="13" id="KW-0436">Ligase</keyword>
<feature type="active site" description="For GATase activity" evidence="9">
    <location>
        <position position="2"/>
    </location>
</feature>
<evidence type="ECO:0000256" key="7">
    <source>
        <dbReference type="ARBA" id="ARBA00022962"/>
    </source>
</evidence>
<feature type="binding site" evidence="10">
    <location>
        <position position="259"/>
    </location>
    <ligand>
        <name>ATP</name>
        <dbReference type="ChEBI" id="CHEBI:30616"/>
    </ligand>
</feature>
<dbReference type="SUPFAM" id="SSF56235">
    <property type="entry name" value="N-terminal nucleophile aminohydrolases (Ntn hydrolases)"/>
    <property type="match status" value="1"/>
</dbReference>
<keyword evidence="7 9" id="KW-0315">Glutamine amidotransferase</keyword>
<dbReference type="PROSITE" id="PS51278">
    <property type="entry name" value="GATASE_TYPE_2"/>
    <property type="match status" value="1"/>
</dbReference>
<feature type="domain" description="Glutamine amidotransferase type-2" evidence="12">
    <location>
        <begin position="2"/>
        <end position="210"/>
    </location>
</feature>
<sequence>MCGICGFTGTLPDGKTVLTNMMNRIIHRGPDGGGQFINEDMTMGFRRLSIIDLNTGDQPMFNEDKSLVITFNGEIYNYKELKEELIAKGHIFSNKADTEVLLHGYEEWGEKLLDRLRGMFAFVIWDIRKKELFAARDMFGIKPFYFTEIDGHLVYGSEIKSILEFPGYHKEVNLQALEQYLSFEYSVLPETFFKGIFKLMPGHYMRWKNGEMEICRYFDPMLAPTDQPVNHEELIDQIDKTLQDSIRYHMVSDVEVASLLSSGVDSSYVATQFHGQHTFTVGFDYETYNEIPYAQELSKSLGIDNESMVISTEEYWKELPKIQYYMDEPLADASASALYFVDRMAADKVKVILSGEGSDELFGGYVIYHEPMSLARYEKLPKGFRKGLASIVKHIPGHPKGKGFILRGSQSVEERFIGNANVYSTEQRNRVLRYPTPDSDPKYLTKPYYDKVKDLKDPEKMQYIDLNFWLIGDILLKADKMSMAHSLESRVPFLDRKVFELARKIPLSEKINDENTKVCFREAAHRYLSDRQASKKKLGFPVPIRIWLRTDKYYEIVKKEFTSPEAEKFFHTDELVRILDAHKSGKEDYARHIWVVYMFLLWYREYFTEGGCSVSIEDELAIEERRRNKVYA</sequence>
<comment type="similarity">
    <text evidence="2">Belongs to the asparagine synthetase family.</text>
</comment>
<dbReference type="EMBL" id="VUMV01000005">
    <property type="protein sequence ID" value="MST82270.1"/>
    <property type="molecule type" value="Genomic_DNA"/>
</dbReference>
<feature type="binding site" evidence="10">
    <location>
        <position position="281"/>
    </location>
    <ligand>
        <name>ATP</name>
        <dbReference type="ChEBI" id="CHEBI:30616"/>
    </ligand>
</feature>
<evidence type="ECO:0000256" key="8">
    <source>
        <dbReference type="ARBA" id="ARBA00048741"/>
    </source>
</evidence>
<dbReference type="CDD" id="cd01991">
    <property type="entry name" value="Asn_synthase_B_C"/>
    <property type="match status" value="1"/>
</dbReference>
<dbReference type="Proteomes" id="UP000466864">
    <property type="component" value="Unassembled WGS sequence"/>
</dbReference>
<evidence type="ECO:0000256" key="3">
    <source>
        <dbReference type="ARBA" id="ARBA00012737"/>
    </source>
</evidence>
<dbReference type="InterPro" id="IPR033738">
    <property type="entry name" value="AsnB_N"/>
</dbReference>
<organism evidence="13 14">
    <name type="scientific">Bilifractor porci</name>
    <dbReference type="NCBI Taxonomy" id="2606636"/>
    <lineage>
        <taxon>Bacteria</taxon>
        <taxon>Bacillati</taxon>
        <taxon>Bacillota</taxon>
        <taxon>Clostridia</taxon>
        <taxon>Lachnospirales</taxon>
        <taxon>Lachnospiraceae</taxon>
        <taxon>Bilifractor</taxon>
    </lineage>
</organism>
<dbReference type="InterPro" id="IPR029055">
    <property type="entry name" value="Ntn_hydrolases_N"/>
</dbReference>
<comment type="caution">
    <text evidence="13">The sequence shown here is derived from an EMBL/GenBank/DDBJ whole genome shotgun (WGS) entry which is preliminary data.</text>
</comment>
<dbReference type="Gene3D" id="3.40.50.620">
    <property type="entry name" value="HUPs"/>
    <property type="match status" value="1"/>
</dbReference>
<keyword evidence="4 10" id="KW-0547">Nucleotide-binding</keyword>
<dbReference type="PANTHER" id="PTHR43284">
    <property type="entry name" value="ASPARAGINE SYNTHETASE (GLUTAMINE-HYDROLYZING)"/>
    <property type="match status" value="1"/>
</dbReference>
<evidence type="ECO:0000256" key="5">
    <source>
        <dbReference type="ARBA" id="ARBA00022840"/>
    </source>
</evidence>
<dbReference type="SUPFAM" id="SSF52402">
    <property type="entry name" value="Adenine nucleotide alpha hydrolases-like"/>
    <property type="match status" value="1"/>
</dbReference>
<accession>A0A7X2TP57</accession>
<evidence type="ECO:0000256" key="11">
    <source>
        <dbReference type="PIRSR" id="PIRSR001589-3"/>
    </source>
</evidence>
<dbReference type="GO" id="GO:0004066">
    <property type="term" value="F:asparagine synthase (glutamine-hydrolyzing) activity"/>
    <property type="evidence" value="ECO:0007669"/>
    <property type="project" value="UniProtKB-EC"/>
</dbReference>
<dbReference type="PIRSF" id="PIRSF001589">
    <property type="entry name" value="Asn_synthetase_glu-h"/>
    <property type="match status" value="1"/>
</dbReference>
<evidence type="ECO:0000256" key="2">
    <source>
        <dbReference type="ARBA" id="ARBA00005752"/>
    </source>
</evidence>
<dbReference type="InterPro" id="IPR051786">
    <property type="entry name" value="ASN_synthetase/amidase"/>
</dbReference>
<dbReference type="GO" id="GO:0005829">
    <property type="term" value="C:cytosol"/>
    <property type="evidence" value="ECO:0007669"/>
    <property type="project" value="TreeGrafter"/>
</dbReference>
<evidence type="ECO:0000259" key="12">
    <source>
        <dbReference type="PROSITE" id="PS51278"/>
    </source>
</evidence>
<feature type="binding site" evidence="10">
    <location>
        <begin position="354"/>
        <end position="355"/>
    </location>
    <ligand>
        <name>ATP</name>
        <dbReference type="ChEBI" id="CHEBI:30616"/>
    </ligand>
</feature>
<dbReference type="InterPro" id="IPR014729">
    <property type="entry name" value="Rossmann-like_a/b/a_fold"/>
</dbReference>
<feature type="binding site" evidence="10">
    <location>
        <position position="97"/>
    </location>
    <ligand>
        <name>L-glutamine</name>
        <dbReference type="ChEBI" id="CHEBI:58359"/>
    </ligand>
</feature>
<dbReference type="EC" id="6.3.5.4" evidence="3"/>
<dbReference type="AlphaFoldDB" id="A0A7X2TP57"/>
<dbReference type="Pfam" id="PF00733">
    <property type="entry name" value="Asn_synthase"/>
    <property type="match status" value="1"/>
</dbReference>
<feature type="site" description="Important for beta-aspartyl-AMP intermediate formation" evidence="11">
    <location>
        <position position="356"/>
    </location>
</feature>
<evidence type="ECO:0000256" key="4">
    <source>
        <dbReference type="ARBA" id="ARBA00022741"/>
    </source>
</evidence>
<dbReference type="CDD" id="cd00712">
    <property type="entry name" value="AsnB"/>
    <property type="match status" value="1"/>
</dbReference>
<evidence type="ECO:0000313" key="13">
    <source>
        <dbReference type="EMBL" id="MST82270.1"/>
    </source>
</evidence>
<evidence type="ECO:0000256" key="1">
    <source>
        <dbReference type="ARBA" id="ARBA00005187"/>
    </source>
</evidence>
<dbReference type="InterPro" id="IPR006426">
    <property type="entry name" value="Asn_synth_AEB"/>
</dbReference>
<proteinExistence type="inferred from homology"/>
<evidence type="ECO:0000256" key="6">
    <source>
        <dbReference type="ARBA" id="ARBA00022888"/>
    </source>
</evidence>
<dbReference type="InterPro" id="IPR017932">
    <property type="entry name" value="GATase_2_dom"/>
</dbReference>
<dbReference type="Gene3D" id="3.60.20.10">
    <property type="entry name" value="Glutamine Phosphoribosylpyrophosphate, subunit 1, domain 1"/>
    <property type="match status" value="1"/>
</dbReference>
<dbReference type="PANTHER" id="PTHR43284:SF1">
    <property type="entry name" value="ASPARAGINE SYNTHETASE"/>
    <property type="match status" value="1"/>
</dbReference>
<keyword evidence="6 9" id="KW-0061">Asparagine biosynthesis</keyword>
<dbReference type="GO" id="GO:0005524">
    <property type="term" value="F:ATP binding"/>
    <property type="evidence" value="ECO:0007669"/>
    <property type="project" value="UniProtKB-KW"/>
</dbReference>
<protein>
    <recommendedName>
        <fullName evidence="3">asparagine synthase (glutamine-hydrolyzing)</fullName>
        <ecNumber evidence="3">6.3.5.4</ecNumber>
    </recommendedName>
</protein>
<evidence type="ECO:0000256" key="9">
    <source>
        <dbReference type="PIRSR" id="PIRSR001589-1"/>
    </source>
</evidence>
<keyword evidence="9" id="KW-0028">Amino-acid biosynthesis</keyword>
<gene>
    <name evidence="13" type="primary">asnB</name>
    <name evidence="13" type="ORF">FYJ60_08080</name>
</gene>
<comment type="catalytic activity">
    <reaction evidence="8">
        <text>L-aspartate + L-glutamine + ATP + H2O = L-asparagine + L-glutamate + AMP + diphosphate + H(+)</text>
        <dbReference type="Rhea" id="RHEA:12228"/>
        <dbReference type="ChEBI" id="CHEBI:15377"/>
        <dbReference type="ChEBI" id="CHEBI:15378"/>
        <dbReference type="ChEBI" id="CHEBI:29985"/>
        <dbReference type="ChEBI" id="CHEBI:29991"/>
        <dbReference type="ChEBI" id="CHEBI:30616"/>
        <dbReference type="ChEBI" id="CHEBI:33019"/>
        <dbReference type="ChEBI" id="CHEBI:58048"/>
        <dbReference type="ChEBI" id="CHEBI:58359"/>
        <dbReference type="ChEBI" id="CHEBI:456215"/>
        <dbReference type="EC" id="6.3.5.4"/>
    </reaction>
</comment>
<keyword evidence="14" id="KW-1185">Reference proteome</keyword>